<evidence type="ECO:0000256" key="2">
    <source>
        <dbReference type="ARBA" id="ARBA00022801"/>
    </source>
</evidence>
<dbReference type="InterPro" id="IPR050563">
    <property type="entry name" value="4-hydroxybenzoyl-CoA_TE"/>
</dbReference>
<dbReference type="SUPFAM" id="SSF54637">
    <property type="entry name" value="Thioesterase/thiol ester dehydrase-isomerase"/>
    <property type="match status" value="1"/>
</dbReference>
<protein>
    <submittedName>
        <fullName evidence="3">Thioesterase</fullName>
    </submittedName>
</protein>
<dbReference type="CDD" id="cd00586">
    <property type="entry name" value="4HBT"/>
    <property type="match status" value="1"/>
</dbReference>
<evidence type="ECO:0000256" key="1">
    <source>
        <dbReference type="ARBA" id="ARBA00005953"/>
    </source>
</evidence>
<organism evidence="3 4">
    <name type="scientific">Aurantiacibacter luteus</name>
    <dbReference type="NCBI Taxonomy" id="1581420"/>
    <lineage>
        <taxon>Bacteria</taxon>
        <taxon>Pseudomonadati</taxon>
        <taxon>Pseudomonadota</taxon>
        <taxon>Alphaproteobacteria</taxon>
        <taxon>Sphingomonadales</taxon>
        <taxon>Erythrobacteraceae</taxon>
        <taxon>Aurantiacibacter</taxon>
    </lineage>
</organism>
<evidence type="ECO:0000313" key="4">
    <source>
        <dbReference type="Proteomes" id="UP000053464"/>
    </source>
</evidence>
<dbReference type="Proteomes" id="UP000053464">
    <property type="component" value="Unassembled WGS sequence"/>
</dbReference>
<comment type="caution">
    <text evidence="3">The sequence shown here is derived from an EMBL/GenBank/DDBJ whole genome shotgun (WGS) entry which is preliminary data.</text>
</comment>
<proteinExistence type="inferred from homology"/>
<comment type="similarity">
    <text evidence="1">Belongs to the 4-hydroxybenzoyl-CoA thioesterase family.</text>
</comment>
<dbReference type="NCBIfam" id="TIGR00051">
    <property type="entry name" value="YbgC/FadM family acyl-CoA thioesterase"/>
    <property type="match status" value="1"/>
</dbReference>
<dbReference type="OrthoDB" id="9808429at2"/>
<dbReference type="AlphaFoldDB" id="A0A0G9MW29"/>
<dbReference type="RefSeq" id="WP_047004417.1">
    <property type="nucleotide sequence ID" value="NZ_LBHB01000002.1"/>
</dbReference>
<dbReference type="PATRIC" id="fig|1581420.6.peg.2359"/>
<name>A0A0G9MW29_9SPHN</name>
<dbReference type="PIRSF" id="PIRSF003230">
    <property type="entry name" value="YbgC"/>
    <property type="match status" value="1"/>
</dbReference>
<reference evidence="3 4" key="1">
    <citation type="submission" date="2015-04" db="EMBL/GenBank/DDBJ databases">
        <title>The draft genome sequence of Erythrobacter luteus KA37.</title>
        <authorList>
            <person name="Zhuang L."/>
            <person name="Liu Y."/>
            <person name="Shao Z."/>
        </authorList>
    </citation>
    <scope>NUCLEOTIDE SEQUENCE [LARGE SCALE GENOMIC DNA]</scope>
    <source>
        <strain evidence="3 4">KA37</strain>
    </source>
</reference>
<dbReference type="InterPro" id="IPR006684">
    <property type="entry name" value="YbgC/YbaW"/>
</dbReference>
<dbReference type="PANTHER" id="PTHR31793">
    <property type="entry name" value="4-HYDROXYBENZOYL-COA THIOESTERASE FAMILY MEMBER"/>
    <property type="match status" value="1"/>
</dbReference>
<dbReference type="PANTHER" id="PTHR31793:SF37">
    <property type="entry name" value="ACYL-COA THIOESTER HYDROLASE YBGC"/>
    <property type="match status" value="1"/>
</dbReference>
<dbReference type="Pfam" id="PF13279">
    <property type="entry name" value="4HBT_2"/>
    <property type="match status" value="1"/>
</dbReference>
<dbReference type="EMBL" id="LBHB01000002">
    <property type="protein sequence ID" value="KLE34769.1"/>
    <property type="molecule type" value="Genomic_DNA"/>
</dbReference>
<dbReference type="InterPro" id="IPR029069">
    <property type="entry name" value="HotDog_dom_sf"/>
</dbReference>
<gene>
    <name evidence="3" type="ORF">AAW00_11540</name>
</gene>
<dbReference type="STRING" id="1581420.AAW00_11540"/>
<accession>A0A0G9MW29</accession>
<keyword evidence="4" id="KW-1185">Reference proteome</keyword>
<dbReference type="Gene3D" id="3.10.129.10">
    <property type="entry name" value="Hotdog Thioesterase"/>
    <property type="match status" value="1"/>
</dbReference>
<dbReference type="GO" id="GO:0047617">
    <property type="term" value="F:fatty acyl-CoA hydrolase activity"/>
    <property type="evidence" value="ECO:0007669"/>
    <property type="project" value="TreeGrafter"/>
</dbReference>
<sequence length="151" mass="17173">MQPDLQLPSGLIAGSRHSFPVRVYFEDTDLSGIAYHANYLKWCERARSDLLRLLGIDQRAAHEAGEGYYAVSEAQIKWRRPARFEDVLRVETEALDVRAASARLLQKVFRGEDLLAEIEIVAAFLAADGRPKRQPESWRAAFANFTRKDPE</sequence>
<keyword evidence="2" id="KW-0378">Hydrolase</keyword>
<evidence type="ECO:0000313" key="3">
    <source>
        <dbReference type="EMBL" id="KLE34769.1"/>
    </source>
</evidence>